<keyword evidence="4 6" id="KW-0732">Signal</keyword>
<evidence type="ECO:0000256" key="1">
    <source>
        <dbReference type="ARBA" id="ARBA00004196"/>
    </source>
</evidence>
<dbReference type="InterPro" id="IPR039424">
    <property type="entry name" value="SBP_5"/>
</dbReference>
<dbReference type="Pfam" id="PF00496">
    <property type="entry name" value="SBP_bac_5"/>
    <property type="match status" value="1"/>
</dbReference>
<proteinExistence type="inferred from homology"/>
<feature type="signal peptide" evidence="6">
    <location>
        <begin position="1"/>
        <end position="22"/>
    </location>
</feature>
<dbReference type="CDD" id="cd08513">
    <property type="entry name" value="PBP2_thermophilic_Hb8_like"/>
    <property type="match status" value="1"/>
</dbReference>
<evidence type="ECO:0000256" key="3">
    <source>
        <dbReference type="ARBA" id="ARBA00022448"/>
    </source>
</evidence>
<dbReference type="InterPro" id="IPR000914">
    <property type="entry name" value="SBP_5_dom"/>
</dbReference>
<feature type="region of interest" description="Disordered" evidence="5">
    <location>
        <begin position="609"/>
        <end position="633"/>
    </location>
</feature>
<organism evidence="8 9">
    <name type="scientific">Streptomyces huasconensis</name>
    <dbReference type="NCBI Taxonomy" id="1854574"/>
    <lineage>
        <taxon>Bacteria</taxon>
        <taxon>Bacillati</taxon>
        <taxon>Actinomycetota</taxon>
        <taxon>Actinomycetes</taxon>
        <taxon>Kitasatosporales</taxon>
        <taxon>Streptomycetaceae</taxon>
        <taxon>Streptomyces</taxon>
    </lineage>
</organism>
<keyword evidence="9" id="KW-1185">Reference proteome</keyword>
<evidence type="ECO:0000256" key="2">
    <source>
        <dbReference type="ARBA" id="ARBA00005695"/>
    </source>
</evidence>
<comment type="similarity">
    <text evidence="2">Belongs to the bacterial solute-binding protein 5 family.</text>
</comment>
<evidence type="ECO:0000256" key="4">
    <source>
        <dbReference type="ARBA" id="ARBA00022729"/>
    </source>
</evidence>
<sequence length="633" mass="69935">MRSLRSAAAALLLLAAALTGCVREGGRIDMGPTGGTPVEGGTATMALPPAATPNWIFPISPPGYGGSYNYGIQSLLFTPVYDAVQDKEKGELTTHGPGTLGLEPRYGDGNTTVTVPLRKGVTWSDGTPVTARDLEFWFRLVKANKAVWSAYSVGTMPDNVKRFETLDDHTVRLHLTRAYNPDWFTANQLTLMRALPQHAWDARTDGGEIGDWDRTPEGAKAVFARLTKHAKSLGSYGSDPLWQMVNGPWKLAGWRDSGQVTIVPNEKYTGPRSERPHLDKVVFKPFTTADSEYNVLRSGGVDYGYIPPSVMAQKEKFEAKGYRVDPWEGWAATYIVYNFNSTRGGPLMGRLYIRQAMQHLVDQKAMSEVIWQGSATPTLGPVPVTPKSQYLSRAMEKNHYPYDVGKARRLLAAHGWRVEDGTARCVRPGTGENQCGKGIGKNTPLELTLLSQSGSTETTNMMQELKSSLSKAGIELTVRQQPLNSVLGNSVPCTAKDPGCDWDMSFFGTAGSWYYPLNPSGEQLFSTGASANFGNYSDKKADRVIRAVQYSPDMKAVHEYGEYLAEQLPVMWMPNPAYQVSVIRNDLRGISQNPTVTFAPQHWYYVKKDDEKHGEKHGKKHSERHVEKKGAEQ</sequence>
<dbReference type="Gene3D" id="3.10.105.10">
    <property type="entry name" value="Dipeptide-binding Protein, Domain 3"/>
    <property type="match status" value="1"/>
</dbReference>
<accession>A0ABV3M4D4</accession>
<protein>
    <submittedName>
        <fullName evidence="8">Peptide ABC transporter substrate-binding protein</fullName>
    </submittedName>
</protein>
<evidence type="ECO:0000313" key="9">
    <source>
        <dbReference type="Proteomes" id="UP001553843"/>
    </source>
</evidence>
<dbReference type="EMBL" id="JBEYRS010000012">
    <property type="protein sequence ID" value="MEW2365507.1"/>
    <property type="molecule type" value="Genomic_DNA"/>
</dbReference>
<gene>
    <name evidence="8" type="ORF">AB0887_26610</name>
</gene>
<evidence type="ECO:0000259" key="7">
    <source>
        <dbReference type="Pfam" id="PF00496"/>
    </source>
</evidence>
<evidence type="ECO:0000256" key="5">
    <source>
        <dbReference type="SAM" id="MobiDB-lite"/>
    </source>
</evidence>
<evidence type="ECO:0000313" key="8">
    <source>
        <dbReference type="EMBL" id="MEW2365507.1"/>
    </source>
</evidence>
<reference evidence="8 9" key="1">
    <citation type="submission" date="2024-06" db="EMBL/GenBank/DDBJ databases">
        <title>The Natural Products Discovery Center: Release of the First 8490 Sequenced Strains for Exploring Actinobacteria Biosynthetic Diversity.</title>
        <authorList>
            <person name="Kalkreuter E."/>
            <person name="Kautsar S.A."/>
            <person name="Yang D."/>
            <person name="Bader C.D."/>
            <person name="Teijaro C.N."/>
            <person name="Fluegel L."/>
            <person name="Davis C.M."/>
            <person name="Simpson J.R."/>
            <person name="Lauterbach L."/>
            <person name="Steele A.D."/>
            <person name="Gui C."/>
            <person name="Meng S."/>
            <person name="Li G."/>
            <person name="Viehrig K."/>
            <person name="Ye F."/>
            <person name="Su P."/>
            <person name="Kiefer A.F."/>
            <person name="Nichols A."/>
            <person name="Cepeda A.J."/>
            <person name="Yan W."/>
            <person name="Fan B."/>
            <person name="Jiang Y."/>
            <person name="Adhikari A."/>
            <person name="Zheng C.-J."/>
            <person name="Schuster L."/>
            <person name="Cowan T.M."/>
            <person name="Smanski M.J."/>
            <person name="Chevrette M.G."/>
            <person name="De Carvalho L.P.S."/>
            <person name="Shen B."/>
        </authorList>
    </citation>
    <scope>NUCLEOTIDE SEQUENCE [LARGE SCALE GENOMIC DNA]</scope>
    <source>
        <strain evidence="8 9">NPDC047833</strain>
    </source>
</reference>
<dbReference type="Gene3D" id="3.40.190.10">
    <property type="entry name" value="Periplasmic binding protein-like II"/>
    <property type="match status" value="1"/>
</dbReference>
<dbReference type="RefSeq" id="WP_359780658.1">
    <property type="nucleotide sequence ID" value="NZ_JBEYRR010000008.1"/>
</dbReference>
<feature type="domain" description="Solute-binding protein family 5" evidence="7">
    <location>
        <begin position="108"/>
        <end position="528"/>
    </location>
</feature>
<feature type="compositionally biased region" description="Basic and acidic residues" evidence="5">
    <location>
        <begin position="624"/>
        <end position="633"/>
    </location>
</feature>
<comment type="subcellular location">
    <subcellularLocation>
        <location evidence="1">Cell envelope</location>
    </subcellularLocation>
</comment>
<keyword evidence="3" id="KW-0813">Transport</keyword>
<evidence type="ECO:0000256" key="6">
    <source>
        <dbReference type="SAM" id="SignalP"/>
    </source>
</evidence>
<dbReference type="PANTHER" id="PTHR30290:SF10">
    <property type="entry name" value="PERIPLASMIC OLIGOPEPTIDE-BINDING PROTEIN-RELATED"/>
    <property type="match status" value="1"/>
</dbReference>
<dbReference type="PANTHER" id="PTHR30290">
    <property type="entry name" value="PERIPLASMIC BINDING COMPONENT OF ABC TRANSPORTER"/>
    <property type="match status" value="1"/>
</dbReference>
<dbReference type="PROSITE" id="PS51257">
    <property type="entry name" value="PROKAR_LIPOPROTEIN"/>
    <property type="match status" value="1"/>
</dbReference>
<dbReference type="Proteomes" id="UP001553843">
    <property type="component" value="Unassembled WGS sequence"/>
</dbReference>
<comment type="caution">
    <text evidence="8">The sequence shown here is derived from an EMBL/GenBank/DDBJ whole genome shotgun (WGS) entry which is preliminary data.</text>
</comment>
<feature type="chain" id="PRO_5046593491" evidence="6">
    <location>
        <begin position="23"/>
        <end position="633"/>
    </location>
</feature>
<name>A0ABV3M4D4_9ACTN</name>
<dbReference type="SUPFAM" id="SSF53850">
    <property type="entry name" value="Periplasmic binding protein-like II"/>
    <property type="match status" value="1"/>
</dbReference>